<dbReference type="InterPro" id="IPR036047">
    <property type="entry name" value="F-box-like_dom_sf"/>
</dbReference>
<dbReference type="InterPro" id="IPR001810">
    <property type="entry name" value="F-box_dom"/>
</dbReference>
<feature type="domain" description="F-box" evidence="1">
    <location>
        <begin position="2"/>
        <end position="51"/>
    </location>
</feature>
<dbReference type="PROSITE" id="PS50181">
    <property type="entry name" value="FBOX"/>
    <property type="match status" value="1"/>
</dbReference>
<comment type="caution">
    <text evidence="2">The sequence shown here is derived from an EMBL/GenBank/DDBJ whole genome shotgun (WGS) entry which is preliminary data.</text>
</comment>
<dbReference type="AlphaFoldDB" id="A0AAD5V1A1"/>
<organism evidence="2 3">
    <name type="scientific">Meripilus lineatus</name>
    <dbReference type="NCBI Taxonomy" id="2056292"/>
    <lineage>
        <taxon>Eukaryota</taxon>
        <taxon>Fungi</taxon>
        <taxon>Dikarya</taxon>
        <taxon>Basidiomycota</taxon>
        <taxon>Agaricomycotina</taxon>
        <taxon>Agaricomycetes</taxon>
        <taxon>Polyporales</taxon>
        <taxon>Meripilaceae</taxon>
        <taxon>Meripilus</taxon>
    </lineage>
</organism>
<proteinExistence type="predicted"/>
<name>A0AAD5V1A1_9APHY</name>
<protein>
    <recommendedName>
        <fullName evidence="1">F-box domain-containing protein</fullName>
    </recommendedName>
</protein>
<keyword evidence="3" id="KW-1185">Reference proteome</keyword>
<accession>A0AAD5V1A1</accession>
<evidence type="ECO:0000313" key="2">
    <source>
        <dbReference type="EMBL" id="KAJ3483529.1"/>
    </source>
</evidence>
<dbReference type="Proteomes" id="UP001212997">
    <property type="component" value="Unassembled WGS sequence"/>
</dbReference>
<dbReference type="Gene3D" id="1.20.1280.50">
    <property type="match status" value="1"/>
</dbReference>
<sequence length="279" mass="31414">MSTCIQDFPNELFLLIFPQLPLKGLIAAQGTCRKWRTLVSASFVHPSRRRLLELYMKCLESSAFHHARRHIIPHLHSSDREQYATRLPENTPDEVKLWLTEWPSKATVSWIWPGLPRSAPSTVEPSLVSVSSRGLNLLDSNKAFATRRFSLVNPDADLALMPWDTLCHPVMFPAPKTWSELAADHVDVTVLPLAQFQTTFRYVTSPLYLVLDAGKGADSLKGTLWYFEMGDKGRVAGDCIEFLEEELKRQGREMSGESQEEPVFAMSSCAQRTPAVAVV</sequence>
<reference evidence="2" key="1">
    <citation type="submission" date="2022-07" db="EMBL/GenBank/DDBJ databases">
        <title>Genome Sequence of Physisporinus lineatus.</title>
        <authorList>
            <person name="Buettner E."/>
        </authorList>
    </citation>
    <scope>NUCLEOTIDE SEQUENCE</scope>
    <source>
        <strain evidence="2">VT162</strain>
    </source>
</reference>
<evidence type="ECO:0000259" key="1">
    <source>
        <dbReference type="PROSITE" id="PS50181"/>
    </source>
</evidence>
<dbReference type="SUPFAM" id="SSF81383">
    <property type="entry name" value="F-box domain"/>
    <property type="match status" value="1"/>
</dbReference>
<dbReference type="CDD" id="cd09917">
    <property type="entry name" value="F-box_SF"/>
    <property type="match status" value="1"/>
</dbReference>
<evidence type="ECO:0000313" key="3">
    <source>
        <dbReference type="Proteomes" id="UP001212997"/>
    </source>
</evidence>
<dbReference type="EMBL" id="JANAWD010000224">
    <property type="protein sequence ID" value="KAJ3483529.1"/>
    <property type="molecule type" value="Genomic_DNA"/>
</dbReference>
<gene>
    <name evidence="2" type="ORF">NLI96_g6243</name>
</gene>
<dbReference type="Pfam" id="PF12937">
    <property type="entry name" value="F-box-like"/>
    <property type="match status" value="1"/>
</dbReference>